<evidence type="ECO:0008006" key="3">
    <source>
        <dbReference type="Google" id="ProtNLM"/>
    </source>
</evidence>
<gene>
    <name evidence="1" type="ORF">IAA06_03605</name>
</gene>
<dbReference type="Proteomes" id="UP000823842">
    <property type="component" value="Unassembled WGS sequence"/>
</dbReference>
<name>A0A9D2LR44_9FIRM</name>
<comment type="caution">
    <text evidence="1">The sequence shown here is derived from an EMBL/GenBank/DDBJ whole genome shotgun (WGS) entry which is preliminary data.</text>
</comment>
<reference evidence="1" key="2">
    <citation type="submission" date="2021-04" db="EMBL/GenBank/DDBJ databases">
        <authorList>
            <person name="Gilroy R."/>
        </authorList>
    </citation>
    <scope>NUCLEOTIDE SEQUENCE</scope>
    <source>
        <strain evidence="1">ChiSjej1B19-5720</strain>
    </source>
</reference>
<reference evidence="1" key="1">
    <citation type="journal article" date="2021" name="PeerJ">
        <title>Extensive microbial diversity within the chicken gut microbiome revealed by metagenomics and culture.</title>
        <authorList>
            <person name="Gilroy R."/>
            <person name="Ravi A."/>
            <person name="Getino M."/>
            <person name="Pursley I."/>
            <person name="Horton D.L."/>
            <person name="Alikhan N.F."/>
            <person name="Baker D."/>
            <person name="Gharbi K."/>
            <person name="Hall N."/>
            <person name="Watson M."/>
            <person name="Adriaenssens E.M."/>
            <person name="Foster-Nyarko E."/>
            <person name="Jarju S."/>
            <person name="Secka A."/>
            <person name="Antonio M."/>
            <person name="Oren A."/>
            <person name="Chaudhuri R.R."/>
            <person name="La Ragione R."/>
            <person name="Hildebrand F."/>
            <person name="Pallen M.J."/>
        </authorList>
    </citation>
    <scope>NUCLEOTIDE SEQUENCE</scope>
    <source>
        <strain evidence="1">ChiSjej1B19-5720</strain>
    </source>
</reference>
<dbReference type="Gene3D" id="1.25.40.10">
    <property type="entry name" value="Tetratricopeptide repeat domain"/>
    <property type="match status" value="1"/>
</dbReference>
<organism evidence="1 2">
    <name type="scientific">Candidatus Blautia faecavium</name>
    <dbReference type="NCBI Taxonomy" id="2838487"/>
    <lineage>
        <taxon>Bacteria</taxon>
        <taxon>Bacillati</taxon>
        <taxon>Bacillota</taxon>
        <taxon>Clostridia</taxon>
        <taxon>Lachnospirales</taxon>
        <taxon>Lachnospiraceae</taxon>
        <taxon>Blautia</taxon>
    </lineage>
</organism>
<protein>
    <recommendedName>
        <fullName evidence="3">Tetratricopeptide repeat protein</fullName>
    </recommendedName>
</protein>
<dbReference type="EMBL" id="DWYZ01000074">
    <property type="protein sequence ID" value="HJB27862.1"/>
    <property type="molecule type" value="Genomic_DNA"/>
</dbReference>
<dbReference type="SUPFAM" id="SSF48452">
    <property type="entry name" value="TPR-like"/>
    <property type="match status" value="1"/>
</dbReference>
<evidence type="ECO:0000313" key="1">
    <source>
        <dbReference type="EMBL" id="HJB27862.1"/>
    </source>
</evidence>
<dbReference type="InterPro" id="IPR011990">
    <property type="entry name" value="TPR-like_helical_dom_sf"/>
</dbReference>
<dbReference type="AlphaFoldDB" id="A0A9D2LR44"/>
<accession>A0A9D2LR44</accession>
<sequence length="260" mass="30216">MSGYILCQTKKAEVPYYIENISTNIYSLEELCYYLYHNLYLIDQTIINEGLCDWLAKELDLTELAGKLRPNVGKFSQAEDILYPIFKEINYLSYEELRTLNTQLLKLDAQEPAVRDKKKGDSLVENGMYVNAIRVYQKLLERGNLEQAKAGLTRSVYHNLACAYSYLFQMEKASECFFKAYELSGSKEDLVIYLLAFKSAKTPIEYESRLEELKVPKDILALVKEKEECFVKIPEKPVYSQYVDELLDEFTRDYHRSTGA</sequence>
<evidence type="ECO:0000313" key="2">
    <source>
        <dbReference type="Proteomes" id="UP000823842"/>
    </source>
</evidence>
<proteinExistence type="predicted"/>